<reference evidence="1 2" key="1">
    <citation type="submission" date="2019-03" db="EMBL/GenBank/DDBJ databases">
        <title>Genomic Encyclopedia of Type Strains, Phase IV (KMG-IV): sequencing the most valuable type-strain genomes for metagenomic binning, comparative biology and taxonomic classification.</title>
        <authorList>
            <person name="Goeker M."/>
        </authorList>
    </citation>
    <scope>NUCLEOTIDE SEQUENCE [LARGE SCALE GENOMIC DNA]</scope>
    <source>
        <strain evidence="1 2">DSM 13587</strain>
    </source>
</reference>
<dbReference type="Proteomes" id="UP000295717">
    <property type="component" value="Unassembled WGS sequence"/>
</dbReference>
<dbReference type="EMBL" id="SMAO01000006">
    <property type="protein sequence ID" value="TCT20313.1"/>
    <property type="molecule type" value="Genomic_DNA"/>
</dbReference>
<dbReference type="AlphaFoldDB" id="A0A4R3MZW8"/>
<gene>
    <name evidence="1" type="ORF">EDC35_106242</name>
</gene>
<dbReference type="Pfam" id="PF13591">
    <property type="entry name" value="MerR_2"/>
    <property type="match status" value="1"/>
</dbReference>
<comment type="caution">
    <text evidence="1">The sequence shown here is derived from an EMBL/GenBank/DDBJ whole genome shotgun (WGS) entry which is preliminary data.</text>
</comment>
<protein>
    <submittedName>
        <fullName evidence="1">MerR family transcriptional regulator</fullName>
    </submittedName>
</protein>
<evidence type="ECO:0000313" key="2">
    <source>
        <dbReference type="Proteomes" id="UP000295717"/>
    </source>
</evidence>
<proteinExistence type="predicted"/>
<evidence type="ECO:0000313" key="1">
    <source>
        <dbReference type="EMBL" id="TCT20313.1"/>
    </source>
</evidence>
<dbReference type="RefSeq" id="WP_132977704.1">
    <property type="nucleotide sequence ID" value="NZ_SMAO01000006.1"/>
</dbReference>
<organism evidence="1 2">
    <name type="scientific">Thiobaca trueperi</name>
    <dbReference type="NCBI Taxonomy" id="127458"/>
    <lineage>
        <taxon>Bacteria</taxon>
        <taxon>Pseudomonadati</taxon>
        <taxon>Pseudomonadota</taxon>
        <taxon>Gammaproteobacteria</taxon>
        <taxon>Chromatiales</taxon>
        <taxon>Chromatiaceae</taxon>
        <taxon>Thiobaca</taxon>
    </lineage>
</organism>
<dbReference type="OrthoDB" id="5773077at2"/>
<sequence>MTQTETDIEGTLLDEALIVSFAELTRLCGTNGRAVKLMVAEGLLRPQGCQPDDWRFSGDEIRRARLAVRLQHDLDLNLAGTALALDLLDELDRLRTRLQALELLAEQRRR</sequence>
<keyword evidence="2" id="KW-1185">Reference proteome</keyword>
<dbReference type="Gene3D" id="1.10.1660.10">
    <property type="match status" value="1"/>
</dbReference>
<name>A0A4R3MZW8_9GAMM</name>
<accession>A0A4R3MZW8</accession>